<evidence type="ECO:0000313" key="3">
    <source>
        <dbReference type="Proteomes" id="UP001553161"/>
    </source>
</evidence>
<proteinExistence type="predicted"/>
<dbReference type="InterPro" id="IPR007076">
    <property type="entry name" value="TfoX_N"/>
</dbReference>
<dbReference type="Proteomes" id="UP001553161">
    <property type="component" value="Unassembled WGS sequence"/>
</dbReference>
<dbReference type="EMBL" id="JBFBVU010000005">
    <property type="protein sequence ID" value="MEV8466381.1"/>
    <property type="molecule type" value="Genomic_DNA"/>
</dbReference>
<keyword evidence="3" id="KW-1185">Reference proteome</keyword>
<reference evidence="2 3" key="1">
    <citation type="submission" date="2024-07" db="EMBL/GenBank/DDBJ databases">
        <authorList>
            <person name="Kang M."/>
        </authorList>
    </citation>
    <scope>NUCLEOTIDE SEQUENCE [LARGE SCALE GENOMIC DNA]</scope>
    <source>
        <strain evidence="2 3">DFM31</strain>
    </source>
</reference>
<evidence type="ECO:0000313" key="2">
    <source>
        <dbReference type="EMBL" id="MEV8466381.1"/>
    </source>
</evidence>
<comment type="caution">
    <text evidence="2">The sequence shown here is derived from an EMBL/GenBank/DDBJ whole genome shotgun (WGS) entry which is preliminary data.</text>
</comment>
<organism evidence="2 3">
    <name type="scientific">Meridianimarinicoccus marinus</name>
    <dbReference type="NCBI Taxonomy" id="3231483"/>
    <lineage>
        <taxon>Bacteria</taxon>
        <taxon>Pseudomonadati</taxon>
        <taxon>Pseudomonadota</taxon>
        <taxon>Alphaproteobacteria</taxon>
        <taxon>Rhodobacterales</taxon>
        <taxon>Paracoccaceae</taxon>
        <taxon>Meridianimarinicoccus</taxon>
    </lineage>
</organism>
<evidence type="ECO:0000259" key="1">
    <source>
        <dbReference type="Pfam" id="PF04993"/>
    </source>
</evidence>
<dbReference type="SUPFAM" id="SSF159894">
    <property type="entry name" value="YgaC/TfoX-N like"/>
    <property type="match status" value="1"/>
</dbReference>
<feature type="domain" description="TfoX N-terminal" evidence="1">
    <location>
        <begin position="21"/>
        <end position="101"/>
    </location>
</feature>
<dbReference type="Pfam" id="PF04993">
    <property type="entry name" value="TfoX_N"/>
    <property type="match status" value="1"/>
</dbReference>
<name>A0ABV3L4A2_9RHOB</name>
<dbReference type="Gene3D" id="3.30.1460.30">
    <property type="entry name" value="YgaC/TfoX-N like chaperone"/>
    <property type="match status" value="1"/>
</dbReference>
<accession>A0ABV3L4A2</accession>
<protein>
    <submittedName>
        <fullName evidence="2">TfoX/Sxy family protein</fullName>
    </submittedName>
</protein>
<dbReference type="RefSeq" id="WP_366192179.1">
    <property type="nucleotide sequence ID" value="NZ_JBFBVU010000005.1"/>
</dbReference>
<gene>
    <name evidence="2" type="ORF">AB0T83_06245</name>
</gene>
<sequence>MPFDESLANAMRDDLGIGPGMAEKKMFGGLCFLLNGNMVCGVHKGGLMYRVGKTAEADALVFQGVRPLSFTGRRMGGIVEADADLPDSTRAALTTMALAHAASLPAK</sequence>